<keyword evidence="3" id="KW-1185">Reference proteome</keyword>
<evidence type="ECO:0000256" key="1">
    <source>
        <dbReference type="SAM" id="MobiDB-lite"/>
    </source>
</evidence>
<dbReference type="GeneID" id="85318406"/>
<dbReference type="AlphaFoldDB" id="A0AA40DK16"/>
<reference evidence="2" key="1">
    <citation type="submission" date="2023-06" db="EMBL/GenBank/DDBJ databases">
        <title>Genome-scale phylogeny and comparative genomics of the fungal order Sordariales.</title>
        <authorList>
            <consortium name="Lawrence Berkeley National Laboratory"/>
            <person name="Hensen N."/>
            <person name="Bonometti L."/>
            <person name="Westerberg I."/>
            <person name="Brannstrom I.O."/>
            <person name="Guillou S."/>
            <person name="Cros-Aarteil S."/>
            <person name="Calhoun S."/>
            <person name="Haridas S."/>
            <person name="Kuo A."/>
            <person name="Mondo S."/>
            <person name="Pangilinan J."/>
            <person name="Riley R."/>
            <person name="LaButti K."/>
            <person name="Andreopoulos B."/>
            <person name="Lipzen A."/>
            <person name="Chen C."/>
            <person name="Yanf M."/>
            <person name="Daum C."/>
            <person name="Ng V."/>
            <person name="Clum A."/>
            <person name="Steindorff A."/>
            <person name="Ohm R."/>
            <person name="Martin F."/>
            <person name="Silar P."/>
            <person name="Natvig D."/>
            <person name="Lalanne C."/>
            <person name="Gautier V."/>
            <person name="Ament-velasquez S.L."/>
            <person name="Kruys A."/>
            <person name="Hutchinson M.I."/>
            <person name="Powell A.J."/>
            <person name="Barry K."/>
            <person name="Miller A.N."/>
            <person name="Grigoriev I.V."/>
            <person name="Debuchy R."/>
            <person name="Gladieux P."/>
            <person name="Thoren M.H."/>
            <person name="Johannesson H."/>
        </authorList>
    </citation>
    <scope>NUCLEOTIDE SEQUENCE</scope>
    <source>
        <strain evidence="2">SMH2392-1A</strain>
    </source>
</reference>
<comment type="caution">
    <text evidence="2">The sequence shown here is derived from an EMBL/GenBank/DDBJ whole genome shotgun (WGS) entry which is preliminary data.</text>
</comment>
<protein>
    <submittedName>
        <fullName evidence="2">Uncharacterized protein</fullName>
    </submittedName>
</protein>
<proteinExistence type="predicted"/>
<dbReference type="Proteomes" id="UP001172101">
    <property type="component" value="Unassembled WGS sequence"/>
</dbReference>
<evidence type="ECO:0000313" key="3">
    <source>
        <dbReference type="Proteomes" id="UP001172101"/>
    </source>
</evidence>
<feature type="compositionally biased region" description="Polar residues" evidence="1">
    <location>
        <begin position="95"/>
        <end position="104"/>
    </location>
</feature>
<organism evidence="2 3">
    <name type="scientific">Lasiosphaeria miniovina</name>
    <dbReference type="NCBI Taxonomy" id="1954250"/>
    <lineage>
        <taxon>Eukaryota</taxon>
        <taxon>Fungi</taxon>
        <taxon>Dikarya</taxon>
        <taxon>Ascomycota</taxon>
        <taxon>Pezizomycotina</taxon>
        <taxon>Sordariomycetes</taxon>
        <taxon>Sordariomycetidae</taxon>
        <taxon>Sordariales</taxon>
        <taxon>Lasiosphaeriaceae</taxon>
        <taxon>Lasiosphaeria</taxon>
    </lineage>
</organism>
<feature type="region of interest" description="Disordered" evidence="1">
    <location>
        <begin position="71"/>
        <end position="126"/>
    </location>
</feature>
<name>A0AA40DK16_9PEZI</name>
<evidence type="ECO:0000313" key="2">
    <source>
        <dbReference type="EMBL" id="KAK0706504.1"/>
    </source>
</evidence>
<dbReference type="RefSeq" id="XP_060291598.1">
    <property type="nucleotide sequence ID" value="XM_060435136.1"/>
</dbReference>
<dbReference type="EMBL" id="JAUIRO010000007">
    <property type="protein sequence ID" value="KAK0706504.1"/>
    <property type="molecule type" value="Genomic_DNA"/>
</dbReference>
<gene>
    <name evidence="2" type="ORF">B0T26DRAFT_457505</name>
</gene>
<sequence>MRATAAEKSTAFLFWSYIPVNRIGTRKCVDLSATTGQWTMPSVLKGGRARGRARVRARRAQVVSRTLNFAPGRLVRKAKRTNRPASRQAGRQAGRQASKQSGGSQRRIEERGGPQSGVYGAVTLST</sequence>
<accession>A0AA40DK16</accession>